<keyword evidence="2 3" id="KW-0802">TPR repeat</keyword>
<evidence type="ECO:0000313" key="5">
    <source>
        <dbReference type="Proteomes" id="UP000199758"/>
    </source>
</evidence>
<dbReference type="PROSITE" id="PS51257">
    <property type="entry name" value="PROKAR_LIPOPROTEIN"/>
    <property type="match status" value="1"/>
</dbReference>
<proteinExistence type="predicted"/>
<dbReference type="Pfam" id="PF14559">
    <property type="entry name" value="TPR_19"/>
    <property type="match status" value="1"/>
</dbReference>
<dbReference type="SUPFAM" id="SSF54001">
    <property type="entry name" value="Cysteine proteinases"/>
    <property type="match status" value="1"/>
</dbReference>
<evidence type="ECO:0000256" key="3">
    <source>
        <dbReference type="PROSITE-ProRule" id="PRU00339"/>
    </source>
</evidence>
<sequence length="396" mass="44349">MPIRVLLRDLSSRCARPLSGLICLLLAGCAGMPSSQPLTRAERDWVLQGAGLIEPRRVDDLPTPASLLAVSEPMRAFAQRSVAGISGTSARLDALTRAMNGDDGLGLRYDALATLSAEQAFIQRRANCLSYTMLLVALGREVGIDVRFNEVDVPPIWDLRDETRDGFLMYRHINARVESSVTRFLIVDVTPQEYDGNFPQRVISDRQALAQYYNNRAIERLGDGSPEAALPYALRGLSLDEEPAYLWTNLAHLYLRLGQPAAAEAAVRRGLQLDPADSSAYGTVASVYDALKQPSAAARFRRAAERAQQRNPYYHYQLARQSLERGDDLLAYQQMRRAMKLDAHDHRFFFLMGVILARLDQMDLARSSIEVAIQLSSDPQQQSRYRNKLQRLRPLS</sequence>
<accession>A0A1M5QMH2</accession>
<dbReference type="Proteomes" id="UP000199758">
    <property type="component" value="Unassembled WGS sequence"/>
</dbReference>
<dbReference type="PANTHER" id="PTHR45586">
    <property type="entry name" value="TPR REPEAT-CONTAINING PROTEIN PA4667"/>
    <property type="match status" value="1"/>
</dbReference>
<dbReference type="EMBL" id="FQWZ01000006">
    <property type="protein sequence ID" value="SHH14940.1"/>
    <property type="molecule type" value="Genomic_DNA"/>
</dbReference>
<dbReference type="SUPFAM" id="SSF48452">
    <property type="entry name" value="TPR-like"/>
    <property type="match status" value="1"/>
</dbReference>
<feature type="repeat" description="TPR" evidence="3">
    <location>
        <begin position="244"/>
        <end position="277"/>
    </location>
</feature>
<dbReference type="PANTHER" id="PTHR45586:SF1">
    <property type="entry name" value="LIPOPOLYSACCHARIDE ASSEMBLY PROTEIN B"/>
    <property type="match status" value="1"/>
</dbReference>
<keyword evidence="1" id="KW-0677">Repeat</keyword>
<protein>
    <submittedName>
        <fullName evidence="4">Tfp pilus assembly protein PilF</fullName>
    </submittedName>
</protein>
<evidence type="ECO:0000313" key="4">
    <source>
        <dbReference type="EMBL" id="SHH14940.1"/>
    </source>
</evidence>
<dbReference type="STRING" id="490188.SAMN04488068_2696"/>
<dbReference type="InterPro" id="IPR038765">
    <property type="entry name" value="Papain-like_cys_pep_sf"/>
</dbReference>
<dbReference type="InterPro" id="IPR011990">
    <property type="entry name" value="TPR-like_helical_dom_sf"/>
</dbReference>
<gene>
    <name evidence="4" type="ORF">SAMN04488068_2696</name>
</gene>
<dbReference type="OrthoDB" id="5801251at2"/>
<dbReference type="RefSeq" id="WP_072898180.1">
    <property type="nucleotide sequence ID" value="NZ_FQWZ01000006.1"/>
</dbReference>
<name>A0A1M5QMH2_9GAMM</name>
<keyword evidence="5" id="KW-1185">Reference proteome</keyword>
<organism evidence="4 5">
    <name type="scientific">Hydrocarboniphaga daqingensis</name>
    <dbReference type="NCBI Taxonomy" id="490188"/>
    <lineage>
        <taxon>Bacteria</taxon>
        <taxon>Pseudomonadati</taxon>
        <taxon>Pseudomonadota</taxon>
        <taxon>Gammaproteobacteria</taxon>
        <taxon>Nevskiales</taxon>
        <taxon>Nevskiaceae</taxon>
        <taxon>Hydrocarboniphaga</taxon>
    </lineage>
</organism>
<dbReference type="PROSITE" id="PS50005">
    <property type="entry name" value="TPR"/>
    <property type="match status" value="1"/>
</dbReference>
<dbReference type="SMART" id="SM00028">
    <property type="entry name" value="TPR"/>
    <property type="match status" value="4"/>
</dbReference>
<dbReference type="AlphaFoldDB" id="A0A1M5QMH2"/>
<evidence type="ECO:0000256" key="1">
    <source>
        <dbReference type="ARBA" id="ARBA00022737"/>
    </source>
</evidence>
<reference evidence="4 5" key="1">
    <citation type="submission" date="2016-11" db="EMBL/GenBank/DDBJ databases">
        <authorList>
            <person name="Jaros S."/>
            <person name="Januszkiewicz K."/>
            <person name="Wedrychowicz H."/>
        </authorList>
    </citation>
    <scope>NUCLEOTIDE SEQUENCE [LARGE SCALE GENOMIC DNA]</scope>
    <source>
        <strain evidence="4 5">CGMCC 1.7049</strain>
    </source>
</reference>
<dbReference type="Gene3D" id="1.25.40.10">
    <property type="entry name" value="Tetratricopeptide repeat domain"/>
    <property type="match status" value="2"/>
</dbReference>
<dbReference type="InterPro" id="IPR051012">
    <property type="entry name" value="CellSynth/LPSAsmb/PSIAsmb"/>
</dbReference>
<evidence type="ECO:0000256" key="2">
    <source>
        <dbReference type="ARBA" id="ARBA00022803"/>
    </source>
</evidence>
<dbReference type="InterPro" id="IPR019734">
    <property type="entry name" value="TPR_rpt"/>
</dbReference>